<keyword evidence="10" id="KW-1185">Reference proteome</keyword>
<protein>
    <recommendedName>
        <fullName evidence="8">PKD/REJ-like domain-containing protein</fullName>
    </recommendedName>
</protein>
<comment type="caution">
    <text evidence="9">The sequence shown here is derived from an EMBL/GenBank/DDBJ whole genome shotgun (WGS) entry which is preliminary data.</text>
</comment>
<evidence type="ECO:0000256" key="6">
    <source>
        <dbReference type="SAM" id="MobiDB-lite"/>
    </source>
</evidence>
<gene>
    <name evidence="9" type="ORF">ACJMK2_009907</name>
</gene>
<dbReference type="GO" id="GO:0016020">
    <property type="term" value="C:membrane"/>
    <property type="evidence" value="ECO:0007669"/>
    <property type="project" value="UniProtKB-SubCell"/>
</dbReference>
<reference evidence="9 10" key="1">
    <citation type="submission" date="2024-11" db="EMBL/GenBank/DDBJ databases">
        <title>Chromosome-level genome assembly of the freshwater bivalve Anodonta woodiana.</title>
        <authorList>
            <person name="Chen X."/>
        </authorList>
    </citation>
    <scope>NUCLEOTIDE SEQUENCE [LARGE SCALE GENOMIC DNA]</scope>
    <source>
        <strain evidence="9">MN2024</strain>
        <tissue evidence="9">Gills</tissue>
    </source>
</reference>
<keyword evidence="2 7" id="KW-0812">Transmembrane</keyword>
<feature type="transmembrane region" description="Helical" evidence="7">
    <location>
        <begin position="1954"/>
        <end position="1979"/>
    </location>
</feature>
<proteinExistence type="predicted"/>
<dbReference type="PANTHER" id="PTHR46730">
    <property type="entry name" value="POLYCYSTIN-1"/>
    <property type="match status" value="1"/>
</dbReference>
<feature type="compositionally biased region" description="Basic and acidic residues" evidence="6">
    <location>
        <begin position="2107"/>
        <end position="2116"/>
    </location>
</feature>
<dbReference type="EMBL" id="JBJQND010000012">
    <property type="protein sequence ID" value="KAL3859702.1"/>
    <property type="molecule type" value="Genomic_DNA"/>
</dbReference>
<evidence type="ECO:0000256" key="3">
    <source>
        <dbReference type="ARBA" id="ARBA00022737"/>
    </source>
</evidence>
<name>A0ABD3VGP8_SINWO</name>
<evidence type="ECO:0000256" key="5">
    <source>
        <dbReference type="ARBA" id="ARBA00023136"/>
    </source>
</evidence>
<evidence type="ECO:0000259" key="8">
    <source>
        <dbReference type="Pfam" id="PF02010"/>
    </source>
</evidence>
<keyword evidence="5 7" id="KW-0472">Membrane</keyword>
<evidence type="ECO:0000313" key="10">
    <source>
        <dbReference type="Proteomes" id="UP001634394"/>
    </source>
</evidence>
<keyword evidence="3" id="KW-0677">Repeat</keyword>
<dbReference type="InterPro" id="IPR002859">
    <property type="entry name" value="PKD/REJ-like"/>
</dbReference>
<feature type="region of interest" description="Disordered" evidence="6">
    <location>
        <begin position="1795"/>
        <end position="1834"/>
    </location>
</feature>
<dbReference type="Proteomes" id="UP001634394">
    <property type="component" value="Unassembled WGS sequence"/>
</dbReference>
<evidence type="ECO:0000256" key="2">
    <source>
        <dbReference type="ARBA" id="ARBA00022692"/>
    </source>
</evidence>
<organism evidence="9 10">
    <name type="scientific">Sinanodonta woodiana</name>
    <name type="common">Chinese pond mussel</name>
    <name type="synonym">Anodonta woodiana</name>
    <dbReference type="NCBI Taxonomy" id="1069815"/>
    <lineage>
        <taxon>Eukaryota</taxon>
        <taxon>Metazoa</taxon>
        <taxon>Spiralia</taxon>
        <taxon>Lophotrochozoa</taxon>
        <taxon>Mollusca</taxon>
        <taxon>Bivalvia</taxon>
        <taxon>Autobranchia</taxon>
        <taxon>Heteroconchia</taxon>
        <taxon>Palaeoheterodonta</taxon>
        <taxon>Unionida</taxon>
        <taxon>Unionoidea</taxon>
        <taxon>Unionidae</taxon>
        <taxon>Unioninae</taxon>
        <taxon>Sinanodonta</taxon>
    </lineage>
</organism>
<sequence length="2116" mass="231050">MVTADTNVSITVIKTEKGWVECTIEGINVFGVTTFRLNMTVVILTAPSYIVPEISLVKEIMYIAEDTELLFSGYLDIFNATDIERAVKGLDDAMTKIDPNNFMGINATGTVASFKRMLQEIKANISRSGIHMNVKYEPNADQVVRILRKANSDKEWSLVRSAEVVFTLQDMGSMRFVPATDYVGNITITFDPYSGLQEAHGKGLILTVVVTPTNDAPLLKDEVRTSLLQYRYNTIQYPYSGVGHFKAGSIASQLYRDMEGDMISIAVIGAIQTNLGQWVVGQDGDLAEILLFDMRKLKEAGQITQKAVLVNPTSEVRFLLRNSSYMWQRYENPRLFIAAIDAGVIPKLDAFRVVEINISICREGTTWEQQLCIVDSSSSYSRTVLDLYMGRQGCDGIAGSTLMEDKCGVCGGKNDCFDCNGDPNGTAYYDPCDLSKCVGGNTGIKSNENLDCAGVKCGKHYIHDKFGCIPVSTDVVALNLTLPCDGQLLSDAFINECEICVVGATGLAADAGMDACGVCHGDNSTCMDCAQDVKGDKVVDFCGKCRSPSDPQFNKGCGASLGTVYPKFIFAKYEGNLSVAGANLEAFSDARCYVHSAAQTRQFLETLDFNASSGIIKLSLPNITSSFNGEYFVSCDLNSNKSLNVTDGKIYLYGNPTLLSLEPKDITVGNITSVTIKGKNITDTGKVYCVLKCQEIRPEYGCQSIDNKVSGFVNFSAKLINSATVLCDLSRLSKVKSARVYNLSVVTGELSDVDLNSLSYVNLRVTSAAPKPLQAQYDDTMCNIQVTFDEGIAIREDIINPTCADIFDEDTKKFLEGAECRVHGQMLSISPRSASTTYIGKLLTFKSGVIKRFSTSEDVAEYATGTLTILQPSSPIVPELILRSPSLISTCDAVSIKAHVQKRGCLTYTFSWKVTGTRKDPTAMDTGDKVSALMRKIAQLANDVILVNGSELSAGFDFNFAVNLTTQFGDIVTAEKILSLDDTVLIVPDLKVLGGVQEVNPTEKIIITSSIKKSACIADTQGNALYAWSIDAAIDSDINSMKPRTVIPGNTLRGGKTYTVTFTVTFTTITGETITGAASVSFKTTSSPLQPIINNGENFQHLIGNDLILNASLSYDPDKQTGVPTTYVWGCQEKFGDGNFYPCWTFDPSTKTPKIFTMAEGIITTFPKMMMREGSEFKFILTMQKDARNASTISTVKIVASDAPQIVHIRHTELINTNDYLVINTIVRAMRNGTIFAMVSNGDKDYEERALRKASTDLVKKTDKLMVWDRFDLVIPGNVFIPGATYNFMAIGIGGNSKDIEVREEFKSRVNSKPKVGTAMITPTSGVSMQTVFTVAIDDEWIDYEDEKNLQYYLYYWDGKERKQIGIHSTAGEKSLNLRLPAGQFEIMVEGCDSMQSCSEYRIPTTINVTTWNDHNRTDLLLQMARDAVETGDENGVNILLEVKSILEKQNLNSTLKLFCSTLTSSWNNYFRHLLIFYDKAGVKESLKAINKLLSGMGSRLSKQARNKCLKAVNDIIKSYSAGSSKGRRKRALSQDNPVSGMSVSMAETILNTFSNVFLDQSEDEVSSPDSLTFQSTLDAIMVGLCVTLKSYSVSPLVVKTNLAVVRAEKKNMSGMAGTEFEIGCSDCPDILNAPAKIQYGEEIARTYTNWNCSQDYLCLGLCLASAQITVDFISASGSPVLLFQDIHKRRSDLVNIKIFNPETNSAINLPELVIPVIISFKMNNTVDMTKNTLKCKVWNGEHWSEGKCDIRVPMKALITDGDIVNCLCTVLGIISLFEQNRTEVYTMEPPITTSVASPASSSHPSSGHATNGESTTTTGASTSPRSADLSNPNATRKVTFTLEHDYASIVGENKQEFHSSMISQLAKILGIFPSRIINFSSKPGSIIVIFEILPPSNGSEKTTIDAVNILGFLITSNAINLTTSNGTILKVQVSSFRIIDETTEPDSDIVPVFLPYIIGGVIGGAVVIGLAVLILVVLMKMKQKQKTYPNVTMPTGFSNAEQVKQAGMVSVLPISAKPSANKWIENELYPAVNEMDSLKQNKMNFDLADGGQYARQGPTLAIVDEDKGIQYRSIELDGNNTISTDPTNAATTARIGSASSSKSTSSRKDIPQVVI</sequence>
<feature type="compositionally biased region" description="Low complexity" evidence="6">
    <location>
        <begin position="1795"/>
        <end position="1828"/>
    </location>
</feature>
<dbReference type="Pfam" id="PF02010">
    <property type="entry name" value="REJ"/>
    <property type="match status" value="1"/>
</dbReference>
<accession>A0ABD3VGP8</accession>
<feature type="compositionally biased region" description="Polar residues" evidence="6">
    <location>
        <begin position="2079"/>
        <end position="2092"/>
    </location>
</feature>
<evidence type="ECO:0000256" key="4">
    <source>
        <dbReference type="ARBA" id="ARBA00022989"/>
    </source>
</evidence>
<evidence type="ECO:0000313" key="9">
    <source>
        <dbReference type="EMBL" id="KAL3859702.1"/>
    </source>
</evidence>
<feature type="region of interest" description="Disordered" evidence="6">
    <location>
        <begin position="2079"/>
        <end position="2116"/>
    </location>
</feature>
<feature type="domain" description="PKD/REJ-like" evidence="8">
    <location>
        <begin position="1015"/>
        <end position="1442"/>
    </location>
</feature>
<keyword evidence="4 7" id="KW-1133">Transmembrane helix</keyword>
<evidence type="ECO:0000256" key="7">
    <source>
        <dbReference type="SAM" id="Phobius"/>
    </source>
</evidence>
<dbReference type="PANTHER" id="PTHR46730:SF1">
    <property type="entry name" value="PLAT DOMAIN-CONTAINING PROTEIN"/>
    <property type="match status" value="1"/>
</dbReference>
<evidence type="ECO:0000256" key="1">
    <source>
        <dbReference type="ARBA" id="ARBA00004370"/>
    </source>
</evidence>
<comment type="subcellular location">
    <subcellularLocation>
        <location evidence="1">Membrane</location>
    </subcellularLocation>
</comment>